<proteinExistence type="predicted"/>
<organism evidence="1 2">
    <name type="scientific">Brevibacillus halotolerans</name>
    <dbReference type="NCBI Taxonomy" id="1507437"/>
    <lineage>
        <taxon>Bacteria</taxon>
        <taxon>Bacillati</taxon>
        <taxon>Bacillota</taxon>
        <taxon>Bacilli</taxon>
        <taxon>Bacillales</taxon>
        <taxon>Paenibacillaceae</taxon>
        <taxon>Brevibacillus</taxon>
    </lineage>
</organism>
<gene>
    <name evidence="1" type="ORF">O0535_13840</name>
</gene>
<comment type="caution">
    <text evidence="1">The sequence shown here is derived from an EMBL/GenBank/DDBJ whole genome shotgun (WGS) entry which is preliminary data.</text>
</comment>
<dbReference type="Proteomes" id="UP001067708">
    <property type="component" value="Unassembled WGS sequence"/>
</dbReference>
<dbReference type="EMBL" id="JAPTNG010000009">
    <property type="protein sequence ID" value="MCZ0831822.1"/>
    <property type="molecule type" value="Genomic_DNA"/>
</dbReference>
<reference evidence="1" key="1">
    <citation type="submission" date="2022-09" db="EMBL/GenBank/DDBJ databases">
        <title>Genome analysis and characterization of larvicidal activity of Brevibacillus strains.</title>
        <authorList>
            <person name="Patrusheva E.V."/>
            <person name="Izotova A.O."/>
            <person name="Toshchakov S.V."/>
            <person name="Sineoky S.P."/>
        </authorList>
    </citation>
    <scope>NUCLEOTIDE SEQUENCE</scope>
    <source>
        <strain evidence="1">VKPM_B-13244</strain>
    </source>
</reference>
<sequence length="151" mass="17792">MGAQLEEVISIEITINDVRNAVMSAIKKAYPAAKVYGERLPQGFKEPCFFVLMLEGSQDKELDRRYKRFHPFDIHYFTSSNSERYEVAERLVEVLELIDLKGKPIRGVKMRHTIVDDVLHFFVDYNFHVVRLKPTVPKMQKNWIERGLKYE</sequence>
<evidence type="ECO:0000313" key="2">
    <source>
        <dbReference type="Proteomes" id="UP001067708"/>
    </source>
</evidence>
<dbReference type="Pfam" id="PF20765">
    <property type="entry name" value="Phage_tail_terminator_8"/>
    <property type="match status" value="1"/>
</dbReference>
<keyword evidence="2" id="KW-1185">Reference proteome</keyword>
<evidence type="ECO:0000313" key="1">
    <source>
        <dbReference type="EMBL" id="MCZ0831822.1"/>
    </source>
</evidence>
<accession>A0ABT4HYE3</accession>
<dbReference type="InterPro" id="IPR049254">
    <property type="entry name" value="Phage_tail_terminator"/>
</dbReference>
<name>A0ABT4HYE3_9BACL</name>
<protein>
    <submittedName>
        <fullName evidence="1">Uncharacterized protein</fullName>
    </submittedName>
</protein>